<dbReference type="Gene3D" id="3.30.70.100">
    <property type="match status" value="2"/>
</dbReference>
<dbReference type="Proteomes" id="UP001151760">
    <property type="component" value="Unassembled WGS sequence"/>
</dbReference>
<keyword evidence="5" id="KW-1185">Reference proteome</keyword>
<dbReference type="InterPro" id="IPR036163">
    <property type="entry name" value="HMA_dom_sf"/>
</dbReference>
<dbReference type="PANTHER" id="PTHR22814:SF319">
    <property type="entry name" value="HEAVY METAL-ASSOCIATED ISOPRENYLATED PLANT PROTEIN 31"/>
    <property type="match status" value="1"/>
</dbReference>
<evidence type="ECO:0000259" key="3">
    <source>
        <dbReference type="PROSITE" id="PS50846"/>
    </source>
</evidence>
<dbReference type="CDD" id="cd00371">
    <property type="entry name" value="HMA"/>
    <property type="match status" value="1"/>
</dbReference>
<name>A0ABQ4Z808_9ASTR</name>
<comment type="subcellular location">
    <subcellularLocation>
        <location evidence="1">Membrane</location>
        <topology evidence="1">Peripheral membrane protein</topology>
    </subcellularLocation>
</comment>
<evidence type="ECO:0000313" key="5">
    <source>
        <dbReference type="Proteomes" id="UP001151760"/>
    </source>
</evidence>
<dbReference type="Pfam" id="PF00403">
    <property type="entry name" value="HMA"/>
    <property type="match status" value="1"/>
</dbReference>
<dbReference type="PANTHER" id="PTHR22814">
    <property type="entry name" value="COPPER TRANSPORT PROTEIN ATOX1-RELATED"/>
    <property type="match status" value="1"/>
</dbReference>
<evidence type="ECO:0000256" key="1">
    <source>
        <dbReference type="ARBA" id="ARBA00004170"/>
    </source>
</evidence>
<protein>
    <submittedName>
        <fullName evidence="4">Heavy metal-associated isoprenylated plant protein 31 isoform X2</fullName>
    </submittedName>
</protein>
<gene>
    <name evidence="4" type="ORF">Tco_0752496</name>
</gene>
<evidence type="ECO:0000313" key="4">
    <source>
        <dbReference type="EMBL" id="GJS85955.1"/>
    </source>
</evidence>
<dbReference type="PROSITE" id="PS50846">
    <property type="entry name" value="HMA_2"/>
    <property type="match status" value="1"/>
</dbReference>
<dbReference type="InterPro" id="IPR006121">
    <property type="entry name" value="HMA_dom"/>
</dbReference>
<feature type="domain" description="HMA" evidence="3">
    <location>
        <begin position="6"/>
        <end position="70"/>
    </location>
</feature>
<dbReference type="SUPFAM" id="SSF55008">
    <property type="entry name" value="HMA, heavy metal-associated domain"/>
    <property type="match status" value="1"/>
</dbReference>
<accession>A0ABQ4Z808</accession>
<reference evidence="4" key="2">
    <citation type="submission" date="2022-01" db="EMBL/GenBank/DDBJ databases">
        <authorList>
            <person name="Yamashiro T."/>
            <person name="Shiraishi A."/>
            <person name="Satake H."/>
            <person name="Nakayama K."/>
        </authorList>
    </citation>
    <scope>NUCLEOTIDE SEQUENCE</scope>
</reference>
<evidence type="ECO:0000256" key="2">
    <source>
        <dbReference type="ARBA" id="ARBA00022723"/>
    </source>
</evidence>
<sequence length="205" mass="22793">MLLAMSMIEVRVPNLDCHGCASKLKRALFKLKGVEDIEIDMEMQKVVVKGYGLEERKVLKAIKRAGKAAEPWPYPGYSSHFASFYKYPAHIANQYYYDRNEAAGHNLHTFFHTPSVYSVAIASDEAVASLFSDDNPHAVLIMLIWKCFVFGAWADLKDQKLTVVGDMDAVALVKKLVKVVGIVDIESVGPTAPPEPQPVPEKKNV</sequence>
<comment type="caution">
    <text evidence="4">The sequence shown here is derived from an EMBL/GenBank/DDBJ whole genome shotgun (WGS) entry which is preliminary data.</text>
</comment>
<dbReference type="EMBL" id="BQNB010011088">
    <property type="protein sequence ID" value="GJS85955.1"/>
    <property type="molecule type" value="Genomic_DNA"/>
</dbReference>
<proteinExistence type="predicted"/>
<organism evidence="4 5">
    <name type="scientific">Tanacetum coccineum</name>
    <dbReference type="NCBI Taxonomy" id="301880"/>
    <lineage>
        <taxon>Eukaryota</taxon>
        <taxon>Viridiplantae</taxon>
        <taxon>Streptophyta</taxon>
        <taxon>Embryophyta</taxon>
        <taxon>Tracheophyta</taxon>
        <taxon>Spermatophyta</taxon>
        <taxon>Magnoliopsida</taxon>
        <taxon>eudicotyledons</taxon>
        <taxon>Gunneridae</taxon>
        <taxon>Pentapetalae</taxon>
        <taxon>asterids</taxon>
        <taxon>campanulids</taxon>
        <taxon>Asterales</taxon>
        <taxon>Asteraceae</taxon>
        <taxon>Asteroideae</taxon>
        <taxon>Anthemideae</taxon>
        <taxon>Anthemidinae</taxon>
        <taxon>Tanacetum</taxon>
    </lineage>
</organism>
<keyword evidence="2" id="KW-0479">Metal-binding</keyword>
<reference evidence="4" key="1">
    <citation type="journal article" date="2022" name="Int. J. Mol. Sci.">
        <title>Draft Genome of Tanacetum Coccineum: Genomic Comparison of Closely Related Tanacetum-Family Plants.</title>
        <authorList>
            <person name="Yamashiro T."/>
            <person name="Shiraishi A."/>
            <person name="Nakayama K."/>
            <person name="Satake H."/>
        </authorList>
    </citation>
    <scope>NUCLEOTIDE SEQUENCE</scope>
</reference>